<accession>A0AAP0PS17</accession>
<evidence type="ECO:0000313" key="2">
    <source>
        <dbReference type="EMBL" id="KAK9154478.1"/>
    </source>
</evidence>
<evidence type="ECO:0000313" key="3">
    <source>
        <dbReference type="Proteomes" id="UP001417504"/>
    </source>
</evidence>
<dbReference type="AlphaFoldDB" id="A0AAP0PS17"/>
<dbReference type="EMBL" id="JBBNAE010000001">
    <property type="protein sequence ID" value="KAK9154478.1"/>
    <property type="molecule type" value="Genomic_DNA"/>
</dbReference>
<dbReference type="Proteomes" id="UP001417504">
    <property type="component" value="Unassembled WGS sequence"/>
</dbReference>
<protein>
    <submittedName>
        <fullName evidence="2">Uncharacterized protein</fullName>
    </submittedName>
</protein>
<sequence length="199" mass="22589">MHSLPRVALSLVEPRHTERSSQLGDATSPQNTAPPMTSCHIIRYSQLQTATWTSKFLIASTTRSASRCASVEAYDFCGESFHPTYACPYHPRYCLAIVQDMNLTEQKLDQWIEQRDQEAEEEIKSILQMISVKTMSAISLESVEVNEVTLIEDYWSKPEEIIKVSLHEPNISIAQNEADEAEKEIDVILESSEEPQKRS</sequence>
<gene>
    <name evidence="2" type="ORF">Sjap_001958</name>
</gene>
<feature type="region of interest" description="Disordered" evidence="1">
    <location>
        <begin position="14"/>
        <end position="33"/>
    </location>
</feature>
<reference evidence="2 3" key="1">
    <citation type="submission" date="2024-01" db="EMBL/GenBank/DDBJ databases">
        <title>Genome assemblies of Stephania.</title>
        <authorList>
            <person name="Yang L."/>
        </authorList>
    </citation>
    <scope>NUCLEOTIDE SEQUENCE [LARGE SCALE GENOMIC DNA]</scope>
    <source>
        <strain evidence="2">QJT</strain>
        <tissue evidence="2">Leaf</tissue>
    </source>
</reference>
<feature type="compositionally biased region" description="Polar residues" evidence="1">
    <location>
        <begin position="20"/>
        <end position="33"/>
    </location>
</feature>
<comment type="caution">
    <text evidence="2">The sequence shown here is derived from an EMBL/GenBank/DDBJ whole genome shotgun (WGS) entry which is preliminary data.</text>
</comment>
<name>A0AAP0PS17_9MAGN</name>
<organism evidence="2 3">
    <name type="scientific">Stephania japonica</name>
    <dbReference type="NCBI Taxonomy" id="461633"/>
    <lineage>
        <taxon>Eukaryota</taxon>
        <taxon>Viridiplantae</taxon>
        <taxon>Streptophyta</taxon>
        <taxon>Embryophyta</taxon>
        <taxon>Tracheophyta</taxon>
        <taxon>Spermatophyta</taxon>
        <taxon>Magnoliopsida</taxon>
        <taxon>Ranunculales</taxon>
        <taxon>Menispermaceae</taxon>
        <taxon>Menispermoideae</taxon>
        <taxon>Cissampelideae</taxon>
        <taxon>Stephania</taxon>
    </lineage>
</organism>
<proteinExistence type="predicted"/>
<evidence type="ECO:0000256" key="1">
    <source>
        <dbReference type="SAM" id="MobiDB-lite"/>
    </source>
</evidence>
<keyword evidence="3" id="KW-1185">Reference proteome</keyword>